<feature type="transmembrane region" description="Helical" evidence="6">
    <location>
        <begin position="34"/>
        <end position="56"/>
    </location>
</feature>
<dbReference type="Pfam" id="PF03706">
    <property type="entry name" value="LPG_synthase_TM"/>
    <property type="match status" value="1"/>
</dbReference>
<protein>
    <submittedName>
        <fullName evidence="7">Flippase-like domain-containing protein</fullName>
    </submittedName>
</protein>
<keyword evidence="4 6" id="KW-1133">Transmembrane helix</keyword>
<dbReference type="AlphaFoldDB" id="A0A895YE14"/>
<organism evidence="7 8">
    <name type="scientific">Natronosporangium hydrolyticum</name>
    <dbReference type="NCBI Taxonomy" id="2811111"/>
    <lineage>
        <taxon>Bacteria</taxon>
        <taxon>Bacillati</taxon>
        <taxon>Actinomycetota</taxon>
        <taxon>Actinomycetes</taxon>
        <taxon>Micromonosporales</taxon>
        <taxon>Micromonosporaceae</taxon>
        <taxon>Natronosporangium</taxon>
    </lineage>
</organism>
<evidence type="ECO:0000256" key="3">
    <source>
        <dbReference type="ARBA" id="ARBA00022692"/>
    </source>
</evidence>
<evidence type="ECO:0000256" key="2">
    <source>
        <dbReference type="ARBA" id="ARBA00022475"/>
    </source>
</evidence>
<dbReference type="InterPro" id="IPR022791">
    <property type="entry name" value="L-PG_synthase/AglD"/>
</dbReference>
<evidence type="ECO:0000256" key="4">
    <source>
        <dbReference type="ARBA" id="ARBA00022989"/>
    </source>
</evidence>
<dbReference type="KEGG" id="nhy:JQS43_13930"/>
<dbReference type="GO" id="GO:0005886">
    <property type="term" value="C:plasma membrane"/>
    <property type="evidence" value="ECO:0007669"/>
    <property type="project" value="UniProtKB-SubCell"/>
</dbReference>
<dbReference type="RefSeq" id="WP_239674829.1">
    <property type="nucleotide sequence ID" value="NZ_CP070499.1"/>
</dbReference>
<reference evidence="7" key="1">
    <citation type="submission" date="2021-02" db="EMBL/GenBank/DDBJ databases">
        <title>Natrosporangium hydrolyticum gen. nov., sp. nov, a haloalkaliphilic actinobacterium from a soda solonchak soil.</title>
        <authorList>
            <person name="Sorokin D.Y."/>
            <person name="Khijniak T.V."/>
            <person name="Zakharycheva A.P."/>
            <person name="Boueva O.V."/>
            <person name="Ariskina E.V."/>
            <person name="Hahnke R.L."/>
            <person name="Bunk B."/>
            <person name="Sproer C."/>
            <person name="Schumann P."/>
            <person name="Evtushenko L.I."/>
            <person name="Kublanov I.V."/>
        </authorList>
    </citation>
    <scope>NUCLEOTIDE SEQUENCE</scope>
    <source>
        <strain evidence="7">DSM 106523</strain>
    </source>
</reference>
<feature type="transmembrane region" description="Helical" evidence="6">
    <location>
        <begin position="307"/>
        <end position="331"/>
    </location>
</feature>
<name>A0A895YE14_9ACTN</name>
<feature type="transmembrane region" description="Helical" evidence="6">
    <location>
        <begin position="266"/>
        <end position="287"/>
    </location>
</feature>
<dbReference type="PANTHER" id="PTHR40277:SF1">
    <property type="entry name" value="BLL5419 PROTEIN"/>
    <property type="match status" value="1"/>
</dbReference>
<evidence type="ECO:0000256" key="6">
    <source>
        <dbReference type="SAM" id="Phobius"/>
    </source>
</evidence>
<keyword evidence="5 6" id="KW-0472">Membrane</keyword>
<feature type="transmembrane region" description="Helical" evidence="6">
    <location>
        <begin position="232"/>
        <end position="254"/>
    </location>
</feature>
<keyword evidence="3 6" id="KW-0812">Transmembrane</keyword>
<evidence type="ECO:0000256" key="1">
    <source>
        <dbReference type="ARBA" id="ARBA00004651"/>
    </source>
</evidence>
<evidence type="ECO:0000256" key="5">
    <source>
        <dbReference type="ARBA" id="ARBA00023136"/>
    </source>
</evidence>
<feature type="transmembrane region" description="Helical" evidence="6">
    <location>
        <begin position="152"/>
        <end position="174"/>
    </location>
</feature>
<evidence type="ECO:0000313" key="7">
    <source>
        <dbReference type="EMBL" id="QSB12786.1"/>
    </source>
</evidence>
<gene>
    <name evidence="7" type="ORF">JQS43_13930</name>
</gene>
<proteinExistence type="predicted"/>
<comment type="subcellular location">
    <subcellularLocation>
        <location evidence="1">Cell membrane</location>
        <topology evidence="1">Multi-pass membrane protein</topology>
    </subcellularLocation>
</comment>
<keyword evidence="8" id="KW-1185">Reference proteome</keyword>
<feature type="transmembrane region" description="Helical" evidence="6">
    <location>
        <begin position="68"/>
        <end position="90"/>
    </location>
</feature>
<keyword evidence="2" id="KW-1003">Cell membrane</keyword>
<evidence type="ECO:0000313" key="8">
    <source>
        <dbReference type="Proteomes" id="UP000662857"/>
    </source>
</evidence>
<accession>A0A895YE14</accession>
<feature type="transmembrane region" description="Helical" evidence="6">
    <location>
        <begin position="181"/>
        <end position="202"/>
    </location>
</feature>
<sequence length="352" mass="35889">MISDARAEPTPPPIALAATADAGDRRFGLPTRTWWVLIRVLGGVAILGVLVWRVGADGFLAGLRMIDLGTLLLIFVIGAATTVLSAWRWVLVARGLGVTLPLGTAVTAYYRAQFLNAALPGGVLGDVHRAVRHGRDLRNLGLGVRAVVLERLAGQVVLVAAGAVVVVLLGAPLLRAIRVPTAALVAGGILIAVLAALGLVGARSTRAGAVISRTVRATVTAVRTGLLGRRGWPGIVACSALVVVGFLAMFVVAARAAGVTAGVAELLPLLTLALIAMAIPLNVGGWGPREGVCAWAFGVAGLGAAQGLAVAVIYGVSVFVASLPGAVVLAARWWRDRRSAAGQSAPNRADSA</sequence>
<dbReference type="PANTHER" id="PTHR40277">
    <property type="entry name" value="BLL5419 PROTEIN"/>
    <property type="match status" value="1"/>
</dbReference>
<dbReference type="Proteomes" id="UP000662857">
    <property type="component" value="Chromosome"/>
</dbReference>
<dbReference type="EMBL" id="CP070499">
    <property type="protein sequence ID" value="QSB12786.1"/>
    <property type="molecule type" value="Genomic_DNA"/>
</dbReference>